<dbReference type="Gene3D" id="3.30.420.40">
    <property type="match status" value="2"/>
</dbReference>
<name>A0A948WYL6_9GAMM</name>
<dbReference type="GO" id="GO:0019301">
    <property type="term" value="P:rhamnose catabolic process"/>
    <property type="evidence" value="ECO:0007669"/>
    <property type="project" value="UniProtKB-UniRule"/>
</dbReference>
<keyword evidence="3" id="KW-0547">Nucleotide-binding</keyword>
<dbReference type="InterPro" id="IPR018485">
    <property type="entry name" value="FGGY_C"/>
</dbReference>
<evidence type="ECO:0000256" key="2">
    <source>
        <dbReference type="ARBA" id="ARBA00022679"/>
    </source>
</evidence>
<comment type="similarity">
    <text evidence="1">Belongs to the FGGY kinase family.</text>
</comment>
<evidence type="ECO:0000313" key="10">
    <source>
        <dbReference type="EMBL" id="MBU3843657.1"/>
    </source>
</evidence>
<dbReference type="InterPro" id="IPR018484">
    <property type="entry name" value="FGGY_N"/>
</dbReference>
<dbReference type="InterPro" id="IPR043129">
    <property type="entry name" value="ATPase_NBD"/>
</dbReference>
<dbReference type="AlphaFoldDB" id="A0A948WYL6"/>
<dbReference type="GO" id="GO:0008993">
    <property type="term" value="F:rhamnulokinase activity"/>
    <property type="evidence" value="ECO:0007669"/>
    <property type="project" value="UniProtKB-UniRule"/>
</dbReference>
<dbReference type="InterPro" id="IPR050406">
    <property type="entry name" value="FGGY_Carb_Kinase"/>
</dbReference>
<evidence type="ECO:0000256" key="4">
    <source>
        <dbReference type="ARBA" id="ARBA00022777"/>
    </source>
</evidence>
<dbReference type="NCBIfam" id="TIGR02627">
    <property type="entry name" value="rhamnulo_kin"/>
    <property type="match status" value="1"/>
</dbReference>
<dbReference type="PANTHER" id="PTHR43095">
    <property type="entry name" value="SUGAR KINASE"/>
    <property type="match status" value="1"/>
</dbReference>
<reference evidence="10" key="2">
    <citation type="submission" date="2021-04" db="EMBL/GenBank/DDBJ databases">
        <authorList>
            <person name="Gilroy R."/>
        </authorList>
    </citation>
    <scope>NUCLEOTIDE SEQUENCE</scope>
    <source>
        <strain evidence="10">378</strain>
    </source>
</reference>
<protein>
    <recommendedName>
        <fullName evidence="7">Rhamnulokinase</fullName>
        <ecNumber evidence="7">2.7.1.5</ecNumber>
    </recommendedName>
</protein>
<keyword evidence="6" id="KW-0684">Rhamnose metabolism</keyword>
<accession>A0A948WYL6</accession>
<dbReference type="InterPro" id="IPR013449">
    <property type="entry name" value="Rhamnulokinase"/>
</dbReference>
<keyword evidence="2 10" id="KW-0808">Transferase</keyword>
<sequence>MKAYLAIDIGASSGRLIAGYLDHGQLKMDELHRFKNGMVEIDGHMGWDIDSIFSELLTALKKPHDKGLEVQSIGIDTWGVDYFLIKEDGSLAERSYAYRDSRTEGMDEELYKIIPLPELYERTGIQKLMFNTVYQLLEQKLHRPEALEQAAHFLMVPDYLNYRLTGSAKNEYTNATTAQLVNVNTNDWDYELLEKMGIPTKLFKPVCKPGTLCGMLKPEIAAQVGFNAEVVMIGSHDTASAVIAAPLLSDDHIYLSSGTWSLMGIELEHANTSAKSFAYNFTNEGGYDYRFRYLKNIMGMWILQNLRKEFPPMTFEESYALAAEGSYFKSVVDVNDQLFLNPKSMKQAFVTYCEQHNMPAPQTNAEVIYCAYNSLAHCYQKVVAEIEELTGRQFSAINIIGGGCQDKFLNKLIAQITGKRIFTGPIEATALGNICVQMIKDKTLSSLQEAREVIAKSFAITEVQV</sequence>
<dbReference type="EC" id="2.7.1.5" evidence="7"/>
<comment type="caution">
    <text evidence="10">The sequence shown here is derived from an EMBL/GenBank/DDBJ whole genome shotgun (WGS) entry which is preliminary data.</text>
</comment>
<dbReference type="Pfam" id="PF00370">
    <property type="entry name" value="FGGY_N"/>
    <property type="match status" value="1"/>
</dbReference>
<dbReference type="InterPro" id="IPR000577">
    <property type="entry name" value="Carb_kinase_FGGY"/>
</dbReference>
<keyword evidence="4" id="KW-0418">Kinase</keyword>
<feature type="domain" description="Carbohydrate kinase FGGY C-terminal" evidence="9">
    <location>
        <begin position="254"/>
        <end position="439"/>
    </location>
</feature>
<feature type="domain" description="Carbohydrate kinase FGGY N-terminal" evidence="8">
    <location>
        <begin position="4"/>
        <end position="243"/>
    </location>
</feature>
<reference evidence="10" key="1">
    <citation type="journal article" date="2021" name="PeerJ">
        <title>Extensive microbial diversity within the chicken gut microbiome revealed by metagenomics and culture.</title>
        <authorList>
            <person name="Gilroy R."/>
            <person name="Ravi A."/>
            <person name="Getino M."/>
            <person name="Pursley I."/>
            <person name="Horton D.L."/>
            <person name="Alikhan N.F."/>
            <person name="Baker D."/>
            <person name="Gharbi K."/>
            <person name="Hall N."/>
            <person name="Watson M."/>
            <person name="Adriaenssens E.M."/>
            <person name="Foster-Nyarko E."/>
            <person name="Jarju S."/>
            <person name="Secka A."/>
            <person name="Antonio M."/>
            <person name="Oren A."/>
            <person name="Chaudhuri R.R."/>
            <person name="La Ragione R."/>
            <person name="Hildebrand F."/>
            <person name="Pallen M.J."/>
        </authorList>
    </citation>
    <scope>NUCLEOTIDE SEQUENCE</scope>
    <source>
        <strain evidence="10">378</strain>
    </source>
</reference>
<evidence type="ECO:0000256" key="3">
    <source>
        <dbReference type="ARBA" id="ARBA00022741"/>
    </source>
</evidence>
<dbReference type="Proteomes" id="UP000733611">
    <property type="component" value="Unassembled WGS sequence"/>
</dbReference>
<dbReference type="PANTHER" id="PTHR43095:SF2">
    <property type="entry name" value="GLUCONOKINASE"/>
    <property type="match status" value="1"/>
</dbReference>
<dbReference type="SUPFAM" id="SSF53067">
    <property type="entry name" value="Actin-like ATPase domain"/>
    <property type="match status" value="2"/>
</dbReference>
<dbReference type="EMBL" id="JAHLFE010000039">
    <property type="protein sequence ID" value="MBU3843657.1"/>
    <property type="molecule type" value="Genomic_DNA"/>
</dbReference>
<evidence type="ECO:0000256" key="7">
    <source>
        <dbReference type="NCBIfam" id="TIGR02627"/>
    </source>
</evidence>
<keyword evidence="5" id="KW-0067">ATP-binding</keyword>
<organism evidence="10 11">
    <name type="scientific">Candidatus Anaerobiospirillum pullicola</name>
    <dbReference type="NCBI Taxonomy" id="2838451"/>
    <lineage>
        <taxon>Bacteria</taxon>
        <taxon>Pseudomonadati</taxon>
        <taxon>Pseudomonadota</taxon>
        <taxon>Gammaproteobacteria</taxon>
        <taxon>Aeromonadales</taxon>
        <taxon>Succinivibrionaceae</taxon>
        <taxon>Anaerobiospirillum</taxon>
    </lineage>
</organism>
<gene>
    <name evidence="10" type="primary">rhaB</name>
    <name evidence="10" type="ORF">H9847_02125</name>
</gene>
<evidence type="ECO:0000256" key="1">
    <source>
        <dbReference type="ARBA" id="ARBA00009156"/>
    </source>
</evidence>
<dbReference type="PIRSF" id="PIRSF000538">
    <property type="entry name" value="GlpK"/>
    <property type="match status" value="1"/>
</dbReference>
<evidence type="ECO:0000256" key="5">
    <source>
        <dbReference type="ARBA" id="ARBA00022840"/>
    </source>
</evidence>
<evidence type="ECO:0000259" key="9">
    <source>
        <dbReference type="Pfam" id="PF02782"/>
    </source>
</evidence>
<evidence type="ECO:0000256" key="6">
    <source>
        <dbReference type="ARBA" id="ARBA00023308"/>
    </source>
</evidence>
<evidence type="ECO:0000313" key="11">
    <source>
        <dbReference type="Proteomes" id="UP000733611"/>
    </source>
</evidence>
<dbReference type="CDD" id="cd07771">
    <property type="entry name" value="ASKHA_NBD_FGGY_RhaB-like"/>
    <property type="match status" value="1"/>
</dbReference>
<dbReference type="GO" id="GO:0005524">
    <property type="term" value="F:ATP binding"/>
    <property type="evidence" value="ECO:0007669"/>
    <property type="project" value="UniProtKB-KW"/>
</dbReference>
<dbReference type="Pfam" id="PF02782">
    <property type="entry name" value="FGGY_C"/>
    <property type="match status" value="1"/>
</dbReference>
<evidence type="ECO:0000259" key="8">
    <source>
        <dbReference type="Pfam" id="PF00370"/>
    </source>
</evidence>
<proteinExistence type="inferred from homology"/>